<evidence type="ECO:0000259" key="6">
    <source>
        <dbReference type="Pfam" id="PF09989"/>
    </source>
</evidence>
<evidence type="ECO:0000256" key="2">
    <source>
        <dbReference type="ARBA" id="ARBA00022723"/>
    </source>
</evidence>
<dbReference type="PANTHER" id="PTHR32329">
    <property type="entry name" value="BIFUNCTIONAL PROTEIN [INCLUDES 2-HYDROXYACYL-COA DEHYDRATASE (N-TER) AND ITS ACTIVATOR DOMAIN (C_TERM)-RELATED"/>
    <property type="match status" value="1"/>
</dbReference>
<dbReference type="InterPro" id="IPR018709">
    <property type="entry name" value="CoA_activase_DUF2229"/>
</dbReference>
<dbReference type="GO" id="GO:0046872">
    <property type="term" value="F:metal ion binding"/>
    <property type="evidence" value="ECO:0007669"/>
    <property type="project" value="UniProtKB-KW"/>
</dbReference>
<name>A0A919VH08_9CLOT</name>
<accession>A0A919VH08</accession>
<reference evidence="7" key="1">
    <citation type="submission" date="2021-03" db="EMBL/GenBank/DDBJ databases">
        <title>Taxonomic study of Clostridium polyendosporum from meadow-gley soil under rice.</title>
        <authorList>
            <person name="Kobayashi H."/>
            <person name="Tanizawa Y."/>
            <person name="Yagura M."/>
        </authorList>
    </citation>
    <scope>NUCLEOTIDE SEQUENCE</scope>
    <source>
        <strain evidence="7">JCM 30710</strain>
    </source>
</reference>
<feature type="domain" description="DUF2229" evidence="6">
    <location>
        <begin position="673"/>
        <end position="891"/>
    </location>
</feature>
<dbReference type="CDD" id="cd24035">
    <property type="entry name" value="ASKHA_NBD_O66634-like_rpt2"/>
    <property type="match status" value="1"/>
</dbReference>
<dbReference type="InterPro" id="IPR051805">
    <property type="entry name" value="Dehydratase_Activator_Redct"/>
</dbReference>
<dbReference type="SUPFAM" id="SSF53067">
    <property type="entry name" value="Actin-like ATPase domain"/>
    <property type="match status" value="2"/>
</dbReference>
<dbReference type="RefSeq" id="WP_407644991.1">
    <property type="nucleotide sequence ID" value="NZ_BOPZ01000021.1"/>
</dbReference>
<feature type="domain" description="ATPase BadF/BadG/BcrA/BcrD type" evidence="5">
    <location>
        <begin position="7"/>
        <end position="256"/>
    </location>
</feature>
<protein>
    <submittedName>
        <fullName evidence="7">2-hydroxyglutaryl-CoA dehydratase</fullName>
    </submittedName>
</protein>
<evidence type="ECO:0000256" key="1">
    <source>
        <dbReference type="ARBA" id="ARBA00001966"/>
    </source>
</evidence>
<sequence length="1424" mass="160027">MSSEYHVGLDVGSTTVKIVILDRKDNIIFSTYKRHFSDIKNTINEVVEEAVTHLANEKVTVCVTGSGGLLVSKWLNIPFVQEVVASTNAIERFIPGTDVAIELGGEDAKIIFFDNGVDQKMNGTCAGGTGAFIDQMAALLQTDAKGLNELAKSYKVIYPIAARCGVFAKTDVQPLINEGAAKEDIAVSIFQAVVNQTIGGLACGKSIKGKIAFLGGPLYFLSELRSRFVEFLNLKSEDAIFPNDSQLFVAIGAALLSKNKETINFLELMDRLSTIKDVDNQETARLKPLFCDEEELRTFRERHKDSKVKRGTLEDYTGNVYLGIDAGSTTTKVVLISDKGEMLYSYYTSNEGNPLNSTIRIIKDLYNNLPSSVTIANSCVVGYGEALIKTALKVDIGEVETVAHYKGADFFLPGVDFILDIGGQDMKCLKIRDGAIQSIILNEACSSGCGSFIETFAKSLNMEVHDFAKTALTSRNPVDLGTRCTVFMNSRVKQAQKEGAEIGDIAAGLSYAVIKNTLFKVIRVRNPKELGDKIVVQGGTFYNDAVLRSFELIAEKEVIRPDVAGLMGAFGAALISKERYESGYTTTLIKSEELNSLYMETELKRCGKCTNNCLLTINKFSRERTFISGNRCERGLGIEKDLDDEIPNLYQYKIKKLFNYKPLEIEEAPKGVVGIPRVLNMYENFPFWAVFFKELGFRVQLSPPSSKKIYDLGIETIPSETLCYPAKLVHGHIMWLINKKVDLIFYPCIPYEYKEVKEANNHYNCPIITSYPEVIKNNVSLLIDNGITFMNPFLPIYNKNILKERLYQEFSTFNISKKEIYDSVEKAWQEQRVVKEDIRKKGEEVLEYLKKSGKRGIVLLGRPYHLDPELNHGIPELITSLDMAVLTADSVAHLGKIERPLRVLDQWVYQSRLYKAASFATHQENIEIVELNSFGCNIDAVVADQVQEILNKYNKVFTVLKIDEGSNLGAAKIRLRSLKAALDERTKKSSVQTYINKESNRVLFTKKMKKNHTILVPQLSPIHFEFVEAAFKPSGYNVVVLESNNKSYLEEGLKYINNDICFPALLIGGQIIEAIKSGKYDTSNLSVLMFQTCGGCIASNYVGLLRKALKESGYEHIPVISMNFSGVEKNPGFKLSIPLIHRVLMAVIYGDLLMRVLNRIRPYEKVYGSTNELYRKWAEICKDSLNRISLREFRNNIYNIVKDFDNLEIVHIKKPRVGIVGEIFTKYEPVSNNDLIKFLEQEGVEVIVPDLLDFFLYCVYDNNFSYKHLGSSYIEVLKDNIATEVLERYRKFMKECLRNSKRFSAPSHISELAKEASKVLSLGNQTGEGWNLTSKMIYLLNHGVKNILCVQPFTCLPNHVTGKGMIKELKNRYQGANITAIEYDAGASEVNQVNRIKLMLSVAFKNLSIEENNNSMRKNDVNLN</sequence>
<comment type="caution">
    <text evidence="7">The sequence shown here is derived from an EMBL/GenBank/DDBJ whole genome shotgun (WGS) entry which is preliminary data.</text>
</comment>
<keyword evidence="8" id="KW-1185">Reference proteome</keyword>
<evidence type="ECO:0000256" key="3">
    <source>
        <dbReference type="ARBA" id="ARBA00023004"/>
    </source>
</evidence>
<dbReference type="Gene3D" id="3.30.420.40">
    <property type="match status" value="4"/>
</dbReference>
<dbReference type="CDD" id="cd24034">
    <property type="entry name" value="ASKHA_NBD_O66634-like_rpt1"/>
    <property type="match status" value="1"/>
</dbReference>
<dbReference type="InterPro" id="IPR043129">
    <property type="entry name" value="ATPase_NBD"/>
</dbReference>
<feature type="domain" description="ATPase BadF/BadG/BcrA/BcrD type" evidence="5">
    <location>
        <begin position="322"/>
        <end position="575"/>
    </location>
</feature>
<dbReference type="Pfam" id="PF09989">
    <property type="entry name" value="DUF2229"/>
    <property type="match status" value="1"/>
</dbReference>
<dbReference type="GO" id="GO:0051536">
    <property type="term" value="F:iron-sulfur cluster binding"/>
    <property type="evidence" value="ECO:0007669"/>
    <property type="project" value="UniProtKB-KW"/>
</dbReference>
<proteinExistence type="predicted"/>
<dbReference type="Proteomes" id="UP000679179">
    <property type="component" value="Unassembled WGS sequence"/>
</dbReference>
<dbReference type="PANTHER" id="PTHR32329:SF4">
    <property type="entry name" value="ACTIVATOR OF 2-HYDROXYACYL-COA DEHYDRATASE"/>
    <property type="match status" value="1"/>
</dbReference>
<dbReference type="EMBL" id="BOPZ01000021">
    <property type="protein sequence ID" value="GIM29747.1"/>
    <property type="molecule type" value="Genomic_DNA"/>
</dbReference>
<keyword evidence="2" id="KW-0479">Metal-binding</keyword>
<organism evidence="7 8">
    <name type="scientific">Clostridium polyendosporum</name>
    <dbReference type="NCBI Taxonomy" id="69208"/>
    <lineage>
        <taxon>Bacteria</taxon>
        <taxon>Bacillati</taxon>
        <taxon>Bacillota</taxon>
        <taxon>Clostridia</taxon>
        <taxon>Eubacteriales</taxon>
        <taxon>Clostridiaceae</taxon>
        <taxon>Clostridium</taxon>
    </lineage>
</organism>
<keyword evidence="3" id="KW-0408">Iron</keyword>
<evidence type="ECO:0000256" key="4">
    <source>
        <dbReference type="ARBA" id="ARBA00023014"/>
    </source>
</evidence>
<dbReference type="InterPro" id="IPR008275">
    <property type="entry name" value="CoA_E_activase_dom"/>
</dbReference>
<evidence type="ECO:0000259" key="5">
    <source>
        <dbReference type="Pfam" id="PF01869"/>
    </source>
</evidence>
<dbReference type="NCBIfam" id="TIGR00241">
    <property type="entry name" value="CoA_E_activ"/>
    <property type="match status" value="1"/>
</dbReference>
<gene>
    <name evidence="7" type="ORF">CPJCM30710_24130</name>
</gene>
<comment type="cofactor">
    <cofactor evidence="1">
        <name>[4Fe-4S] cluster</name>
        <dbReference type="ChEBI" id="CHEBI:49883"/>
    </cofactor>
</comment>
<evidence type="ECO:0000313" key="8">
    <source>
        <dbReference type="Proteomes" id="UP000679179"/>
    </source>
</evidence>
<dbReference type="InterPro" id="IPR002731">
    <property type="entry name" value="ATPase_BadF"/>
</dbReference>
<keyword evidence="4" id="KW-0411">Iron-sulfur</keyword>
<dbReference type="Pfam" id="PF01869">
    <property type="entry name" value="BcrAD_BadFG"/>
    <property type="match status" value="2"/>
</dbReference>
<evidence type="ECO:0000313" key="7">
    <source>
        <dbReference type="EMBL" id="GIM29747.1"/>
    </source>
</evidence>